<dbReference type="PANTHER" id="PTHR22726:SF1">
    <property type="entry name" value="METALLOENDOPEPTIDASE OMA1, MITOCHONDRIAL"/>
    <property type="match status" value="1"/>
</dbReference>
<evidence type="ECO:0000256" key="5">
    <source>
        <dbReference type="ARBA" id="ARBA00022833"/>
    </source>
</evidence>
<keyword evidence="2" id="KW-0645">Protease</keyword>
<evidence type="ECO:0000256" key="4">
    <source>
        <dbReference type="ARBA" id="ARBA00022801"/>
    </source>
</evidence>
<gene>
    <name evidence="9" type="ORF">NQT62_00130</name>
</gene>
<keyword evidence="6 9" id="KW-0482">Metalloprotease</keyword>
<evidence type="ECO:0000256" key="1">
    <source>
        <dbReference type="ARBA" id="ARBA00001947"/>
    </source>
</evidence>
<keyword evidence="7" id="KW-0732">Signal</keyword>
<name>A0ABT1WBE9_9BURK</name>
<keyword evidence="3" id="KW-0479">Metal-binding</keyword>
<dbReference type="Proteomes" id="UP001204142">
    <property type="component" value="Unassembled WGS sequence"/>
</dbReference>
<dbReference type="Gene3D" id="3.30.2010.10">
    <property type="entry name" value="Metalloproteases ('zincins'), catalytic domain"/>
    <property type="match status" value="1"/>
</dbReference>
<comment type="cofactor">
    <cofactor evidence="1">
        <name>Zn(2+)</name>
        <dbReference type="ChEBI" id="CHEBI:29105"/>
    </cofactor>
</comment>
<evidence type="ECO:0000259" key="8">
    <source>
        <dbReference type="Pfam" id="PF01435"/>
    </source>
</evidence>
<reference evidence="9 10" key="1">
    <citation type="submission" date="2022-07" db="EMBL/GenBank/DDBJ databases">
        <authorList>
            <person name="Xamxidin M."/>
            <person name="Wu M."/>
        </authorList>
    </citation>
    <scope>NUCLEOTIDE SEQUENCE [LARGE SCALE GENOMIC DNA]</scope>
    <source>
        <strain evidence="9 10">NBRC 111650</strain>
    </source>
</reference>
<dbReference type="InterPro" id="IPR001915">
    <property type="entry name" value="Peptidase_M48"/>
</dbReference>
<organism evidence="9 10">
    <name type="scientific">Limnobacter humi</name>
    <dbReference type="NCBI Taxonomy" id="1778671"/>
    <lineage>
        <taxon>Bacteria</taxon>
        <taxon>Pseudomonadati</taxon>
        <taxon>Pseudomonadota</taxon>
        <taxon>Betaproteobacteria</taxon>
        <taxon>Burkholderiales</taxon>
        <taxon>Burkholderiaceae</taxon>
        <taxon>Limnobacter</taxon>
    </lineage>
</organism>
<dbReference type="PANTHER" id="PTHR22726">
    <property type="entry name" value="METALLOENDOPEPTIDASE OMA1"/>
    <property type="match status" value="1"/>
</dbReference>
<dbReference type="Pfam" id="PF01435">
    <property type="entry name" value="Peptidase_M48"/>
    <property type="match status" value="1"/>
</dbReference>
<feature type="chain" id="PRO_5047097027" evidence="7">
    <location>
        <begin position="30"/>
        <end position="531"/>
    </location>
</feature>
<evidence type="ECO:0000313" key="9">
    <source>
        <dbReference type="EMBL" id="MCQ8894845.1"/>
    </source>
</evidence>
<feature type="signal peptide" evidence="7">
    <location>
        <begin position="1"/>
        <end position="29"/>
    </location>
</feature>
<dbReference type="EC" id="3.4.24.-" evidence="9"/>
<protein>
    <submittedName>
        <fullName evidence="9">M48 family metalloprotease</fullName>
        <ecNumber evidence="9">3.4.24.-</ecNumber>
    </submittedName>
</protein>
<dbReference type="InterPro" id="IPR051156">
    <property type="entry name" value="Mito/Outer_Membr_Metalloprot"/>
</dbReference>
<dbReference type="RefSeq" id="WP_256762474.1">
    <property type="nucleotide sequence ID" value="NZ_JANIGO010000001.1"/>
</dbReference>
<evidence type="ECO:0000256" key="2">
    <source>
        <dbReference type="ARBA" id="ARBA00022670"/>
    </source>
</evidence>
<dbReference type="CDD" id="cd07333">
    <property type="entry name" value="M48C_bepA_like"/>
    <property type="match status" value="1"/>
</dbReference>
<accession>A0ABT1WBE9</accession>
<sequence length="531" mass="57945">MAIRICKSLISLLCLAGALSAWPGPAAHADALSNLPSLGDAGGAELSVQDERRLGALIMRDYKAYGAVNSDPEITGYLTKLGAKIAQAAGESPANFEFFLVTDKAINAFAMPGGYIGVHTGLIAAARNESELASVLAHEVGHVTQRHIARRFGQQKQTTMVSAAAMIAAILVASSNPQAATGIMAAGAGYGIDQQLAFSRDAEREADRVGFQTLQSAGFNTQGMVDFFGRLQTASRLYENNAPAYLRTHPLTTERIADIRNRVGIDAGKGVRPPAPLDFELLRMKALVYGDKSNQQWSDRLKALSSPNEQDGFTNPIALEYGKSLVYANLLKKREAQEAADRSLELFRQSMAGKPVIAPLMLQSQVIETRLDAAYPSSQQALNVGSPKLVADLNNDGKVVLALLERLKNDYRNELSAKVLYADGLQRLGLFQQSDTYLRDLTQIYRSNPQLFELLSQSALALGKRADHHLYLAQSYSLRGAYLPAIEQTQIAKQYAQDNYYLLAEIDAKQREYKRKADEEREYLKASGNGP</sequence>
<dbReference type="GO" id="GO:0008237">
    <property type="term" value="F:metallopeptidase activity"/>
    <property type="evidence" value="ECO:0007669"/>
    <property type="project" value="UniProtKB-KW"/>
</dbReference>
<keyword evidence="4 9" id="KW-0378">Hydrolase</keyword>
<evidence type="ECO:0000256" key="6">
    <source>
        <dbReference type="ARBA" id="ARBA00023049"/>
    </source>
</evidence>
<proteinExistence type="predicted"/>
<feature type="domain" description="Peptidase M48" evidence="8">
    <location>
        <begin position="75"/>
        <end position="262"/>
    </location>
</feature>
<evidence type="ECO:0000313" key="10">
    <source>
        <dbReference type="Proteomes" id="UP001204142"/>
    </source>
</evidence>
<keyword evidence="5" id="KW-0862">Zinc</keyword>
<comment type="caution">
    <text evidence="9">The sequence shown here is derived from an EMBL/GenBank/DDBJ whole genome shotgun (WGS) entry which is preliminary data.</text>
</comment>
<evidence type="ECO:0000256" key="7">
    <source>
        <dbReference type="SAM" id="SignalP"/>
    </source>
</evidence>
<dbReference type="EMBL" id="JANIGO010000001">
    <property type="protein sequence ID" value="MCQ8894845.1"/>
    <property type="molecule type" value="Genomic_DNA"/>
</dbReference>
<keyword evidence="10" id="KW-1185">Reference proteome</keyword>
<evidence type="ECO:0000256" key="3">
    <source>
        <dbReference type="ARBA" id="ARBA00022723"/>
    </source>
</evidence>